<dbReference type="Gene3D" id="1.20.1250.20">
    <property type="entry name" value="MFS general substrate transporter like domains"/>
    <property type="match status" value="2"/>
</dbReference>
<dbReference type="InterPro" id="IPR020846">
    <property type="entry name" value="MFS_dom"/>
</dbReference>
<evidence type="ECO:0000256" key="5">
    <source>
        <dbReference type="SAM" id="Phobius"/>
    </source>
</evidence>
<evidence type="ECO:0000313" key="8">
    <source>
        <dbReference type="Proteomes" id="UP000287224"/>
    </source>
</evidence>
<dbReference type="InterPro" id="IPR036259">
    <property type="entry name" value="MFS_trans_sf"/>
</dbReference>
<organism evidence="7 8">
    <name type="scientific">Dictyobacter aurantiacus</name>
    <dbReference type="NCBI Taxonomy" id="1936993"/>
    <lineage>
        <taxon>Bacteria</taxon>
        <taxon>Bacillati</taxon>
        <taxon>Chloroflexota</taxon>
        <taxon>Ktedonobacteria</taxon>
        <taxon>Ktedonobacterales</taxon>
        <taxon>Dictyobacteraceae</taxon>
        <taxon>Dictyobacter</taxon>
    </lineage>
</organism>
<feature type="transmembrane region" description="Helical" evidence="5">
    <location>
        <begin position="395"/>
        <end position="414"/>
    </location>
</feature>
<feature type="transmembrane region" description="Helical" evidence="5">
    <location>
        <begin position="151"/>
        <end position="168"/>
    </location>
</feature>
<dbReference type="Proteomes" id="UP000287224">
    <property type="component" value="Unassembled WGS sequence"/>
</dbReference>
<dbReference type="OrthoDB" id="9793415at2"/>
<feature type="transmembrane region" description="Helical" evidence="5">
    <location>
        <begin position="90"/>
        <end position="110"/>
    </location>
</feature>
<reference evidence="8" key="1">
    <citation type="submission" date="2018-12" db="EMBL/GenBank/DDBJ databases">
        <title>Tengunoibacter tsumagoiensis gen. nov., sp. nov., Dictyobacter kobayashii sp. nov., D. alpinus sp. nov., and D. joshuensis sp. nov. and description of Dictyobacteraceae fam. nov. within the order Ktedonobacterales isolated from Tengu-no-mugimeshi.</title>
        <authorList>
            <person name="Wang C.M."/>
            <person name="Zheng Y."/>
            <person name="Sakai Y."/>
            <person name="Toyoda A."/>
            <person name="Minakuchi Y."/>
            <person name="Abe K."/>
            <person name="Yokota A."/>
            <person name="Yabe S."/>
        </authorList>
    </citation>
    <scope>NUCLEOTIDE SEQUENCE [LARGE SCALE GENOMIC DNA]</scope>
    <source>
        <strain evidence="8">S-27</strain>
    </source>
</reference>
<dbReference type="SUPFAM" id="SSF103473">
    <property type="entry name" value="MFS general substrate transporter"/>
    <property type="match status" value="1"/>
</dbReference>
<feature type="transmembrane region" description="Helical" evidence="5">
    <location>
        <begin position="57"/>
        <end position="78"/>
    </location>
</feature>
<evidence type="ECO:0000256" key="4">
    <source>
        <dbReference type="ARBA" id="ARBA00023136"/>
    </source>
</evidence>
<proteinExistence type="predicted"/>
<name>A0A401ZML0_9CHLR</name>
<comment type="subcellular location">
    <subcellularLocation>
        <location evidence="1">Cell membrane</location>
        <topology evidence="1">Multi-pass membrane protein</topology>
    </subcellularLocation>
</comment>
<dbReference type="GO" id="GO:0005886">
    <property type="term" value="C:plasma membrane"/>
    <property type="evidence" value="ECO:0007669"/>
    <property type="project" value="UniProtKB-SubCell"/>
</dbReference>
<sequence length="434" mass="45708">MSSASPGTLRQPNRWLIAIAAFVLQLALGSVYAWSVFSKPIAALFNGIPASKVTAAQLSPISLTFSITLLALGVTAAFGGYLQLRYGPRVIATAGGILYGLGIVLAGLTLSSHNVYLLYLTFGIIGGIGIGLGYIVPLAMLLRWFPDRRGFITGLAVAGFGLGALLIAQTVPPLLLPKSIGVASTFIYLGIIYLIVVVGAAQFFRRAPDNYVPEGWSPSTTVQAEMNANRDYTFGEALRTPRWYVLWLTLALNVTAGAALIAVASPLAQKFTGVDPITAGVFVSTISVFNGLGRLAWAWLSDAIGRPFTFLAIFVVQILAFLFLAQIGAGGFALLLIPGALIGLCYGGGFGTMPAFAADFFGAKYSGTIYGAMLTAWSAGGIVGPILISNMEYHAAIYVIIVILAVSCALPLLARFLNQRQRNDAVEVVAGKKA</sequence>
<keyword evidence="3 5" id="KW-1133">Transmembrane helix</keyword>
<feature type="transmembrane region" description="Helical" evidence="5">
    <location>
        <begin position="116"/>
        <end position="139"/>
    </location>
</feature>
<dbReference type="RefSeq" id="WP_126600392.1">
    <property type="nucleotide sequence ID" value="NZ_BIFQ01000002.1"/>
</dbReference>
<comment type="caution">
    <text evidence="7">The sequence shown here is derived from an EMBL/GenBank/DDBJ whole genome shotgun (WGS) entry which is preliminary data.</text>
</comment>
<feature type="transmembrane region" description="Helical" evidence="5">
    <location>
        <begin position="369"/>
        <end position="389"/>
    </location>
</feature>
<feature type="transmembrane region" description="Helical" evidence="5">
    <location>
        <begin position="180"/>
        <end position="201"/>
    </location>
</feature>
<feature type="transmembrane region" description="Helical" evidence="5">
    <location>
        <begin position="244"/>
        <end position="265"/>
    </location>
</feature>
<dbReference type="EMBL" id="BIFQ01000002">
    <property type="protein sequence ID" value="GCE08088.1"/>
    <property type="molecule type" value="Genomic_DNA"/>
</dbReference>
<dbReference type="PROSITE" id="PS50850">
    <property type="entry name" value="MFS"/>
    <property type="match status" value="1"/>
</dbReference>
<dbReference type="CDD" id="cd17353">
    <property type="entry name" value="MFS_OFA_like"/>
    <property type="match status" value="1"/>
</dbReference>
<dbReference type="AlphaFoldDB" id="A0A401ZML0"/>
<dbReference type="InterPro" id="IPR011701">
    <property type="entry name" value="MFS"/>
</dbReference>
<feature type="transmembrane region" description="Helical" evidence="5">
    <location>
        <begin position="335"/>
        <end position="357"/>
    </location>
</feature>
<gene>
    <name evidence="7" type="ORF">KDAU_54170</name>
</gene>
<feature type="domain" description="Major facilitator superfamily (MFS) profile" evidence="6">
    <location>
        <begin position="13"/>
        <end position="423"/>
    </location>
</feature>
<dbReference type="PANTHER" id="PTHR11360">
    <property type="entry name" value="MONOCARBOXYLATE TRANSPORTER"/>
    <property type="match status" value="1"/>
</dbReference>
<keyword evidence="4 5" id="KW-0472">Membrane</keyword>
<keyword evidence="8" id="KW-1185">Reference proteome</keyword>
<dbReference type="InterPro" id="IPR050327">
    <property type="entry name" value="Proton-linked_MCT"/>
</dbReference>
<evidence type="ECO:0000313" key="7">
    <source>
        <dbReference type="EMBL" id="GCE08088.1"/>
    </source>
</evidence>
<dbReference type="Pfam" id="PF07690">
    <property type="entry name" value="MFS_1"/>
    <property type="match status" value="1"/>
</dbReference>
<evidence type="ECO:0000256" key="2">
    <source>
        <dbReference type="ARBA" id="ARBA00022692"/>
    </source>
</evidence>
<feature type="transmembrane region" description="Helical" evidence="5">
    <location>
        <begin position="277"/>
        <end position="296"/>
    </location>
</feature>
<protein>
    <submittedName>
        <fullName evidence="7">MFS transporter</fullName>
    </submittedName>
</protein>
<evidence type="ECO:0000259" key="6">
    <source>
        <dbReference type="PROSITE" id="PS50850"/>
    </source>
</evidence>
<dbReference type="GO" id="GO:0022857">
    <property type="term" value="F:transmembrane transporter activity"/>
    <property type="evidence" value="ECO:0007669"/>
    <property type="project" value="InterPro"/>
</dbReference>
<evidence type="ECO:0000256" key="1">
    <source>
        <dbReference type="ARBA" id="ARBA00004651"/>
    </source>
</evidence>
<evidence type="ECO:0000256" key="3">
    <source>
        <dbReference type="ARBA" id="ARBA00022989"/>
    </source>
</evidence>
<keyword evidence="2 5" id="KW-0812">Transmembrane</keyword>
<feature type="transmembrane region" description="Helical" evidence="5">
    <location>
        <begin position="308"/>
        <end position="329"/>
    </location>
</feature>
<dbReference type="PANTHER" id="PTHR11360:SF317">
    <property type="entry name" value="MAJOR FACILITATOR SUPERFAMILY (MFS) PROFILE DOMAIN-CONTAINING PROTEIN-RELATED"/>
    <property type="match status" value="1"/>
</dbReference>
<accession>A0A401ZML0</accession>